<accession>A0A8H3HRS8</accession>
<evidence type="ECO:0000313" key="2">
    <source>
        <dbReference type="Proteomes" id="UP000663850"/>
    </source>
</evidence>
<evidence type="ECO:0000313" key="1">
    <source>
        <dbReference type="EMBL" id="CAE6533623.1"/>
    </source>
</evidence>
<dbReference type="AlphaFoldDB" id="A0A8H3HRS8"/>
<protein>
    <submittedName>
        <fullName evidence="1">Uncharacterized protein</fullName>
    </submittedName>
</protein>
<dbReference type="EMBL" id="CAJMWZ010007161">
    <property type="protein sequence ID" value="CAE6533623.1"/>
    <property type="molecule type" value="Genomic_DNA"/>
</dbReference>
<proteinExistence type="predicted"/>
<dbReference type="Proteomes" id="UP000663850">
    <property type="component" value="Unassembled WGS sequence"/>
</dbReference>
<gene>
    <name evidence="1" type="ORF">RDB_LOCUS135497</name>
</gene>
<name>A0A8H3HRS8_9AGAM</name>
<comment type="caution">
    <text evidence="1">The sequence shown here is derived from an EMBL/GenBank/DDBJ whole genome shotgun (WGS) entry which is preliminary data.</text>
</comment>
<reference evidence="1" key="1">
    <citation type="submission" date="2021-01" db="EMBL/GenBank/DDBJ databases">
        <authorList>
            <person name="Kaushik A."/>
        </authorList>
    </citation>
    <scope>NUCLEOTIDE SEQUENCE</scope>
    <source>
        <strain evidence="1">Type strain: AG8-Rh-89/</strain>
    </source>
</reference>
<organism evidence="1 2">
    <name type="scientific">Rhizoctonia solani</name>
    <dbReference type="NCBI Taxonomy" id="456999"/>
    <lineage>
        <taxon>Eukaryota</taxon>
        <taxon>Fungi</taxon>
        <taxon>Dikarya</taxon>
        <taxon>Basidiomycota</taxon>
        <taxon>Agaricomycotina</taxon>
        <taxon>Agaricomycetes</taxon>
        <taxon>Cantharellales</taxon>
        <taxon>Ceratobasidiaceae</taxon>
        <taxon>Rhizoctonia</taxon>
    </lineage>
</organism>
<sequence length="109" mass="12205">MLEALRLRLHYSRSFQQVRCSSLQNDGHQHAGTIFIDLELEKFLRKKLEGAGLNPDDVAEYAKAGVKDYDSLAKQAFTDETTDQWIQIAPTRLNNASIGVRRGGMTIPG</sequence>